<evidence type="ECO:0000256" key="1">
    <source>
        <dbReference type="SAM" id="MobiDB-lite"/>
    </source>
</evidence>
<reference evidence="2" key="1">
    <citation type="submission" date="2020-12" db="EMBL/GenBank/DDBJ databases">
        <authorList>
            <person name="Iha C."/>
        </authorList>
    </citation>
    <scope>NUCLEOTIDE SEQUENCE</scope>
</reference>
<dbReference type="Proteomes" id="UP000708148">
    <property type="component" value="Unassembled WGS sequence"/>
</dbReference>
<gene>
    <name evidence="2" type="ORF">OSTQU699_LOCUS8948</name>
</gene>
<comment type="caution">
    <text evidence="2">The sequence shown here is derived from an EMBL/GenBank/DDBJ whole genome shotgun (WGS) entry which is preliminary data.</text>
</comment>
<evidence type="ECO:0000313" key="2">
    <source>
        <dbReference type="EMBL" id="CAD7703591.1"/>
    </source>
</evidence>
<dbReference type="SUPFAM" id="SSF51126">
    <property type="entry name" value="Pectin lyase-like"/>
    <property type="match status" value="1"/>
</dbReference>
<feature type="region of interest" description="Disordered" evidence="1">
    <location>
        <begin position="186"/>
        <end position="275"/>
    </location>
</feature>
<evidence type="ECO:0008006" key="4">
    <source>
        <dbReference type="Google" id="ProtNLM"/>
    </source>
</evidence>
<keyword evidence="3" id="KW-1185">Reference proteome</keyword>
<sequence>MIDMAPFMIPDVPDEPECDMNAIDLPDRYGFDTNCDGIDGDIAQSVFVASYGDDSFDGSRFEPKRTIQAALDQASMDPTKTWVLVQEGLYDGPLTLVDGVSIAGGYELGWARDGDGFSTLTGGNSVLKGTPTIRGTGIITPTYLMNLEVRPEEQIPPGESVYTVALLDSPAVILERMFILGGTAGNGLDGAPGEPGDNGPRGGKGGDGKEDGGGSAGVQIRSTRIVIGQGGNGGRGGNGGPGGDGGPGGKGGKRDDDDGLGGDGGDGGKGGLGGTGGGGAGGPAYGIYSDATMLVPPAEMTYIQGQGGFGGAGSGPMGQGAPGASADMQVGEGAQ</sequence>
<evidence type="ECO:0000313" key="3">
    <source>
        <dbReference type="Proteomes" id="UP000708148"/>
    </source>
</evidence>
<dbReference type="EMBL" id="CAJHUC010002315">
    <property type="protein sequence ID" value="CAD7703591.1"/>
    <property type="molecule type" value="Genomic_DNA"/>
</dbReference>
<feature type="compositionally biased region" description="Gly residues" evidence="1">
    <location>
        <begin position="261"/>
        <end position="275"/>
    </location>
</feature>
<feature type="compositionally biased region" description="Gly residues" evidence="1">
    <location>
        <begin position="228"/>
        <end position="250"/>
    </location>
</feature>
<dbReference type="AlphaFoldDB" id="A0A8S1JH55"/>
<dbReference type="InterPro" id="IPR011050">
    <property type="entry name" value="Pectin_lyase_fold/virulence"/>
</dbReference>
<accession>A0A8S1JH55</accession>
<protein>
    <recommendedName>
        <fullName evidence="4">DUF1565 domain-containing protein</fullName>
    </recommendedName>
</protein>
<proteinExistence type="predicted"/>
<name>A0A8S1JH55_9CHLO</name>
<feature type="region of interest" description="Disordered" evidence="1">
    <location>
        <begin position="306"/>
        <end position="335"/>
    </location>
</feature>
<organism evidence="2 3">
    <name type="scientific">Ostreobium quekettii</name>
    <dbReference type="NCBI Taxonomy" id="121088"/>
    <lineage>
        <taxon>Eukaryota</taxon>
        <taxon>Viridiplantae</taxon>
        <taxon>Chlorophyta</taxon>
        <taxon>core chlorophytes</taxon>
        <taxon>Ulvophyceae</taxon>
        <taxon>TCBD clade</taxon>
        <taxon>Bryopsidales</taxon>
        <taxon>Ostreobineae</taxon>
        <taxon>Ostreobiaceae</taxon>
        <taxon>Ostreobium</taxon>
    </lineage>
</organism>
<feature type="compositionally biased region" description="Gly residues" evidence="1">
    <location>
        <begin position="306"/>
        <end position="321"/>
    </location>
</feature>
<dbReference type="Gene3D" id="2.160.20.10">
    <property type="entry name" value="Single-stranded right-handed beta-helix, Pectin lyase-like"/>
    <property type="match status" value="1"/>
</dbReference>
<dbReference type="InterPro" id="IPR012334">
    <property type="entry name" value="Pectin_lyas_fold"/>
</dbReference>